<name>A0A9N9H104_9GLOM</name>
<sequence length="41" mass="4858">MVERLNRTLGIALGKLRDTMNWNEYIPAVLFAYRTHKHNIT</sequence>
<dbReference type="GO" id="GO:0003676">
    <property type="term" value="F:nucleic acid binding"/>
    <property type="evidence" value="ECO:0007669"/>
    <property type="project" value="InterPro"/>
</dbReference>
<dbReference type="OrthoDB" id="5592268at2759"/>
<reference evidence="1" key="1">
    <citation type="submission" date="2021-06" db="EMBL/GenBank/DDBJ databases">
        <authorList>
            <person name="Kallberg Y."/>
            <person name="Tangrot J."/>
            <person name="Rosling A."/>
        </authorList>
    </citation>
    <scope>NUCLEOTIDE SEQUENCE</scope>
    <source>
        <strain evidence="1">AZ414A</strain>
    </source>
</reference>
<dbReference type="AlphaFoldDB" id="A0A9N9H104"/>
<evidence type="ECO:0000313" key="2">
    <source>
        <dbReference type="Proteomes" id="UP000789706"/>
    </source>
</evidence>
<dbReference type="Gene3D" id="3.30.420.10">
    <property type="entry name" value="Ribonuclease H-like superfamily/Ribonuclease H"/>
    <property type="match status" value="1"/>
</dbReference>
<organism evidence="1 2">
    <name type="scientific">Diversispora eburnea</name>
    <dbReference type="NCBI Taxonomy" id="1213867"/>
    <lineage>
        <taxon>Eukaryota</taxon>
        <taxon>Fungi</taxon>
        <taxon>Fungi incertae sedis</taxon>
        <taxon>Mucoromycota</taxon>
        <taxon>Glomeromycotina</taxon>
        <taxon>Glomeromycetes</taxon>
        <taxon>Diversisporales</taxon>
        <taxon>Diversisporaceae</taxon>
        <taxon>Diversispora</taxon>
    </lineage>
</organism>
<keyword evidence="2" id="KW-1185">Reference proteome</keyword>
<dbReference type="InterPro" id="IPR036397">
    <property type="entry name" value="RNaseH_sf"/>
</dbReference>
<feature type="non-terminal residue" evidence="1">
    <location>
        <position position="41"/>
    </location>
</feature>
<protein>
    <submittedName>
        <fullName evidence="1">9715_t:CDS:1</fullName>
    </submittedName>
</protein>
<evidence type="ECO:0000313" key="1">
    <source>
        <dbReference type="EMBL" id="CAG8648792.1"/>
    </source>
</evidence>
<proteinExistence type="predicted"/>
<dbReference type="Proteomes" id="UP000789706">
    <property type="component" value="Unassembled WGS sequence"/>
</dbReference>
<dbReference type="EMBL" id="CAJVPK010006094">
    <property type="protein sequence ID" value="CAG8648792.1"/>
    <property type="molecule type" value="Genomic_DNA"/>
</dbReference>
<accession>A0A9N9H104</accession>
<comment type="caution">
    <text evidence="1">The sequence shown here is derived from an EMBL/GenBank/DDBJ whole genome shotgun (WGS) entry which is preliminary data.</text>
</comment>
<gene>
    <name evidence="1" type="ORF">DEBURN_LOCUS11395</name>
</gene>